<dbReference type="AlphaFoldDB" id="A0A1L8FCS1"/>
<dbReference type="Proteomes" id="UP000186698">
    <property type="component" value="Chromosome 8L"/>
</dbReference>
<dbReference type="GO" id="GO:0005739">
    <property type="term" value="C:mitochondrion"/>
    <property type="evidence" value="ECO:0007669"/>
    <property type="project" value="UniProtKB-SubCell"/>
</dbReference>
<dbReference type="FunFam" id="1.20.1050.10:FF:000020">
    <property type="entry name" value="Glutathione S-transferase P 1"/>
    <property type="match status" value="1"/>
</dbReference>
<dbReference type="GO" id="GO:0005829">
    <property type="term" value="C:cytosol"/>
    <property type="evidence" value="ECO:0000318"/>
    <property type="project" value="GO_Central"/>
</dbReference>
<organism evidence="5 6">
    <name type="scientific">Xenopus laevis</name>
    <name type="common">African clawed frog</name>
    <dbReference type="NCBI Taxonomy" id="8355"/>
    <lineage>
        <taxon>Eukaryota</taxon>
        <taxon>Metazoa</taxon>
        <taxon>Chordata</taxon>
        <taxon>Craniata</taxon>
        <taxon>Vertebrata</taxon>
        <taxon>Euteleostomi</taxon>
        <taxon>Amphibia</taxon>
        <taxon>Batrachia</taxon>
        <taxon>Anura</taxon>
        <taxon>Pipoidea</taxon>
        <taxon>Pipidae</taxon>
        <taxon>Xenopodinae</taxon>
        <taxon>Xenopus</taxon>
        <taxon>Xenopus</taxon>
    </lineage>
</organism>
<keyword evidence="3 4" id="KW-0808">Transferase</keyword>
<dbReference type="SUPFAM" id="SSF47616">
    <property type="entry name" value="GST C-terminal domain-like"/>
    <property type="match status" value="1"/>
</dbReference>
<dbReference type="CDD" id="cd03076">
    <property type="entry name" value="GST_N_Pi"/>
    <property type="match status" value="1"/>
</dbReference>
<evidence type="ECO:0000256" key="2">
    <source>
        <dbReference type="ARBA" id="ARBA00011738"/>
    </source>
</evidence>
<sequence length="211" mass="24109">MPDYILTYFPVRGRGEAIRLLLADQGIEWKEDEVQISDWVSGKDDRKKNAVFGQLPRFQDGDFVLYQSNSILRYLGTKHGLDGSNGQERALIDMVNSGVEDLRQKYGRLIFFEYETGKEKYLQDLSGQLNLFERILSNNANGSTFIVGNKISYADFNLLNILQCHIDLSPTCLSSFPLLSAYLERLTSRPKLSIYLKSDACMKRPITPKHK</sequence>
<evidence type="ECO:0000256" key="4">
    <source>
        <dbReference type="RuleBase" id="RU368105"/>
    </source>
</evidence>
<dbReference type="SUPFAM" id="SSF52833">
    <property type="entry name" value="Thioredoxin-like"/>
    <property type="match status" value="1"/>
</dbReference>
<dbReference type="CTD" id="121397248"/>
<dbReference type="InterPro" id="IPR003082">
    <property type="entry name" value="GST_pi"/>
</dbReference>
<dbReference type="PROSITE" id="PS50405">
    <property type="entry name" value="GST_CTER"/>
    <property type="match status" value="1"/>
</dbReference>
<protein>
    <recommendedName>
        <fullName evidence="4">Glutathione S-transferase</fullName>
        <ecNumber evidence="4">2.5.1.18</ecNumber>
    </recommendedName>
    <alternativeName>
        <fullName evidence="4">GST class-pi</fullName>
    </alternativeName>
</protein>
<evidence type="ECO:0000313" key="5">
    <source>
        <dbReference type="Proteomes" id="UP000186698"/>
    </source>
</evidence>
<name>A0A1L8FCS1_XENLA</name>
<dbReference type="PANTHER" id="PTHR11571">
    <property type="entry name" value="GLUTATHIONE S-TRANSFERASE"/>
    <property type="match status" value="1"/>
</dbReference>
<dbReference type="Pfam" id="PF02798">
    <property type="entry name" value="GST_N"/>
    <property type="match status" value="1"/>
</dbReference>
<comment type="subunit">
    <text evidence="2 4">Homodimer.</text>
</comment>
<dbReference type="STRING" id="8355.A0A1L8FCS1"/>
<dbReference type="EC" id="2.5.1.18" evidence="4"/>
<dbReference type="PROSITE" id="PS50404">
    <property type="entry name" value="GST_NTER"/>
    <property type="match status" value="1"/>
</dbReference>
<gene>
    <name evidence="6" type="primary">LOC121397248</name>
</gene>
<dbReference type="Gene3D" id="3.40.30.10">
    <property type="entry name" value="Glutaredoxin"/>
    <property type="match status" value="1"/>
</dbReference>
<dbReference type="GO" id="GO:0006749">
    <property type="term" value="P:glutathione metabolic process"/>
    <property type="evidence" value="ECO:0000318"/>
    <property type="project" value="GO_Central"/>
</dbReference>
<dbReference type="InterPro" id="IPR004046">
    <property type="entry name" value="GST_C"/>
</dbReference>
<dbReference type="InterPro" id="IPR040079">
    <property type="entry name" value="Glutathione_S-Trfase"/>
</dbReference>
<keyword evidence="4" id="KW-0539">Nucleus</keyword>
<evidence type="ECO:0000256" key="3">
    <source>
        <dbReference type="ARBA" id="ARBA00022679"/>
    </source>
</evidence>
<comment type="catalytic activity">
    <reaction evidence="4">
        <text>RX + glutathione = an S-substituted glutathione + a halide anion + H(+)</text>
        <dbReference type="Rhea" id="RHEA:16437"/>
        <dbReference type="ChEBI" id="CHEBI:15378"/>
        <dbReference type="ChEBI" id="CHEBI:16042"/>
        <dbReference type="ChEBI" id="CHEBI:17792"/>
        <dbReference type="ChEBI" id="CHEBI:57925"/>
        <dbReference type="ChEBI" id="CHEBI:90779"/>
        <dbReference type="EC" id="2.5.1.18"/>
    </reaction>
</comment>
<dbReference type="PaxDb" id="8355-A0A1L8FCS1"/>
<evidence type="ECO:0000256" key="1">
    <source>
        <dbReference type="ARBA" id="ARBA00007297"/>
    </source>
</evidence>
<accession>A0A1L8FCS1</accession>
<dbReference type="GO" id="GO:0005634">
    <property type="term" value="C:nucleus"/>
    <property type="evidence" value="ECO:0007669"/>
    <property type="project" value="UniProtKB-SubCell"/>
</dbReference>
<keyword evidence="4" id="KW-0963">Cytoplasm</keyword>
<evidence type="ECO:0000313" key="6">
    <source>
        <dbReference type="RefSeq" id="XP_041429659.1"/>
    </source>
</evidence>
<dbReference type="KEGG" id="xla:121397248"/>
<dbReference type="SFLD" id="SFLDG00363">
    <property type="entry name" value="AMPS_(cytGST):_Alpha-__Mu-__Pi"/>
    <property type="match status" value="1"/>
</dbReference>
<dbReference type="GeneID" id="121397248"/>
<dbReference type="InterPro" id="IPR004045">
    <property type="entry name" value="Glutathione_S-Trfase_N"/>
</dbReference>
<dbReference type="InterPro" id="IPR010987">
    <property type="entry name" value="Glutathione-S-Trfase_C-like"/>
</dbReference>
<keyword evidence="5" id="KW-1185">Reference proteome</keyword>
<comment type="function">
    <text evidence="4">Conjugation of reduced glutathione to a wide number of exogenous and endogenous hydrophobic electrophiles.</text>
</comment>
<keyword evidence="4" id="KW-0496">Mitochondrion</keyword>
<dbReference type="SFLD" id="SFLDS00019">
    <property type="entry name" value="Glutathione_Transferase_(cytos"/>
    <property type="match status" value="1"/>
</dbReference>
<dbReference type="InterPro" id="IPR036249">
    <property type="entry name" value="Thioredoxin-like_sf"/>
</dbReference>
<dbReference type="Gene3D" id="1.20.1050.10">
    <property type="match status" value="1"/>
</dbReference>
<dbReference type="SFLD" id="SFLDG01205">
    <property type="entry name" value="AMPS.1"/>
    <property type="match status" value="1"/>
</dbReference>
<dbReference type="InterPro" id="IPR036282">
    <property type="entry name" value="Glutathione-S-Trfase_C_sf"/>
</dbReference>
<dbReference type="PRINTS" id="PR01268">
    <property type="entry name" value="GSTRNSFRASEP"/>
</dbReference>
<dbReference type="OrthoDB" id="4951845at2759"/>
<dbReference type="GO" id="GO:0004364">
    <property type="term" value="F:glutathione transferase activity"/>
    <property type="evidence" value="ECO:0000318"/>
    <property type="project" value="GO_Central"/>
</dbReference>
<dbReference type="OMA" id="CHIDLSP"/>
<dbReference type="Pfam" id="PF14497">
    <property type="entry name" value="GST_C_3"/>
    <property type="match status" value="1"/>
</dbReference>
<dbReference type="RefSeq" id="XP_041429659.1">
    <property type="nucleotide sequence ID" value="XM_041573725.1"/>
</dbReference>
<dbReference type="InterPro" id="IPR050213">
    <property type="entry name" value="GST_superfamily"/>
</dbReference>
<comment type="similarity">
    <text evidence="1 4">Belongs to the GST superfamily. Pi family.</text>
</comment>
<proteinExistence type="inferred from homology"/>
<comment type="subcellular location">
    <subcellularLocation>
        <location evidence="4">Cytoplasm</location>
    </subcellularLocation>
    <subcellularLocation>
        <location evidence="4">Mitochondrion</location>
    </subcellularLocation>
    <subcellularLocation>
        <location evidence="4">Nucleus</location>
    </subcellularLocation>
</comment>
<reference evidence="6" key="1">
    <citation type="submission" date="2025-08" db="UniProtKB">
        <authorList>
            <consortium name="RefSeq"/>
        </authorList>
    </citation>
    <scope>IDENTIFICATION</scope>
    <source>
        <strain evidence="6">J_2021</strain>
        <tissue evidence="6">Erythrocytes</tissue>
    </source>
</reference>
<dbReference type="PANTHER" id="PTHR11571:SF268">
    <property type="entry name" value="GLUTATHIONE S-TRANSFERASE"/>
    <property type="match status" value="1"/>
</dbReference>